<organism evidence="2 3">
    <name type="scientific">Tahibacter amnicola</name>
    <dbReference type="NCBI Taxonomy" id="2976241"/>
    <lineage>
        <taxon>Bacteria</taxon>
        <taxon>Pseudomonadati</taxon>
        <taxon>Pseudomonadota</taxon>
        <taxon>Gammaproteobacteria</taxon>
        <taxon>Lysobacterales</taxon>
        <taxon>Rhodanobacteraceae</taxon>
        <taxon>Tahibacter</taxon>
    </lineage>
</organism>
<dbReference type="EMBL" id="CP104694">
    <property type="protein sequence ID" value="UXI66365.1"/>
    <property type="molecule type" value="Genomic_DNA"/>
</dbReference>
<protein>
    <submittedName>
        <fullName evidence="2">DUF1631 domain-containing protein</fullName>
    </submittedName>
</protein>
<evidence type="ECO:0000256" key="1">
    <source>
        <dbReference type="SAM" id="MobiDB-lite"/>
    </source>
</evidence>
<accession>A0ABY6BB43</accession>
<dbReference type="RefSeq" id="WP_261693349.1">
    <property type="nucleotide sequence ID" value="NZ_CP104694.1"/>
</dbReference>
<sequence>MTDTLTPEIARRDAPARLADRRDLPTRVAVNLQHLLGLSTTALERSVRGMLDEFERQIVRLADKALNNEQENAYFDTLYIVKRGREEFLSRFMGVIESAIARFDLPVPFKITASASPSISRNTLRLIDADDLEGAVVLDDVATKAAVRFSGELYELGHRMGVLAGSPRIYAERLPLGPACLVEGLRHAAEPLALSVEHRSLLYRAFERLVMSDLGALYQVLNRSLIEQGVLPRLHGLVAAAAGDGVESPKRPASLSPVPRPRPADAPTVPQPAPAAESARSRPMDDSRLQESLQTLRKLLKQRRQATVHWVDRVELDQALADLQQSPNTSSDIRRLGHARLKRIVTEQLRARGWDSGMRLRGEDSDLIELSSMLFEYLSRDAIEDGVTRPVLIKLHVPYTRLALHDPQLFLRRAQPARLLLNGIIEACRFGIDEVEGEVDFTLSGQIHMLVDRIAREYTGNPHLVDELLETLSMYMANQTKRTDAAERRHVAAATGRAKLTIATTQAREAVTERLAGRRPTKLLRTLIDKAWIDALALVLLRQGDASEAYRRRLAVVDELLALTDATQPAPGLLSPADLRQEIEEGLSQIGYHADDIPLVVQKFLSPEAAAQEENPSSQVELAIKLKNRARLGAEASPAEAPIITVQADDSPLNAAEEAALEKLKLVAHGTWFEFLHGAHGVKARRKMLWSSVATGTCIFTNLRGAVVAEQSLKQVARAMSRGEARILDLDNEAPVERAWAQILRELKADTPRP</sequence>
<gene>
    <name evidence="2" type="ORF">N4264_16600</name>
</gene>
<feature type="region of interest" description="Disordered" evidence="1">
    <location>
        <begin position="245"/>
        <end position="288"/>
    </location>
</feature>
<dbReference type="InterPro" id="IPR012434">
    <property type="entry name" value="DUF1631"/>
</dbReference>
<evidence type="ECO:0000313" key="2">
    <source>
        <dbReference type="EMBL" id="UXI66365.1"/>
    </source>
</evidence>
<dbReference type="Pfam" id="PF07793">
    <property type="entry name" value="DUF1631"/>
    <property type="match status" value="1"/>
</dbReference>
<name>A0ABY6BB43_9GAMM</name>
<evidence type="ECO:0000313" key="3">
    <source>
        <dbReference type="Proteomes" id="UP001064632"/>
    </source>
</evidence>
<feature type="compositionally biased region" description="Basic and acidic residues" evidence="1">
    <location>
        <begin position="279"/>
        <end position="288"/>
    </location>
</feature>
<dbReference type="Proteomes" id="UP001064632">
    <property type="component" value="Chromosome"/>
</dbReference>
<keyword evidence="3" id="KW-1185">Reference proteome</keyword>
<reference evidence="2" key="1">
    <citation type="submission" date="2022-09" db="EMBL/GenBank/DDBJ databases">
        <title>Tahibacter sp. nov., isolated from a fresh water.</title>
        <authorList>
            <person name="Baek J.H."/>
            <person name="Lee J.K."/>
            <person name="Kim J.M."/>
            <person name="Jeon C.O."/>
        </authorList>
    </citation>
    <scope>NUCLEOTIDE SEQUENCE</scope>
    <source>
        <strain evidence="2">W38</strain>
    </source>
</reference>
<proteinExistence type="predicted"/>